<comment type="caution">
    <text evidence="2">The sequence shown here is derived from an EMBL/GenBank/DDBJ whole genome shotgun (WGS) entry which is preliminary data.</text>
</comment>
<sequence length="288" mass="31933">MGRGKAQKRRAKNVLKAKQKGDSIGPLPPPPVISKKKSGEYVPRSFQRMMSLKAALERKDAASHKRPPIVNPTSQRSTAQRSAAAGSVPGKRTPTAELDPPRFLDEDPAQQDELALLHNPHTAQPQSVPGMEKADGQTGQAQLDRQDWMQPGSSHVRKADQAAKSAEEPFSRKAVRPSRKEYLKARKARRKKKGGRAADGDEDEREAQLLQDRTKPAFGEQALAPIKVNLKRRHWDPNDGERRANERCKQIFLKQMSAAERQNTLAANTRANAAPSSGGRKRAKRRCT</sequence>
<name>A0AAW1QDY1_9CHLO</name>
<proteinExistence type="predicted"/>
<keyword evidence="3" id="KW-1185">Reference proteome</keyword>
<evidence type="ECO:0000256" key="1">
    <source>
        <dbReference type="SAM" id="MobiDB-lite"/>
    </source>
</evidence>
<evidence type="ECO:0000313" key="3">
    <source>
        <dbReference type="Proteomes" id="UP001489004"/>
    </source>
</evidence>
<organism evidence="2 3">
    <name type="scientific">[Myrmecia] bisecta</name>
    <dbReference type="NCBI Taxonomy" id="41462"/>
    <lineage>
        <taxon>Eukaryota</taxon>
        <taxon>Viridiplantae</taxon>
        <taxon>Chlorophyta</taxon>
        <taxon>core chlorophytes</taxon>
        <taxon>Trebouxiophyceae</taxon>
        <taxon>Trebouxiales</taxon>
        <taxon>Trebouxiaceae</taxon>
        <taxon>Myrmecia</taxon>
    </lineage>
</organism>
<feature type="compositionally biased region" description="Basic and acidic residues" evidence="1">
    <location>
        <begin position="235"/>
        <end position="249"/>
    </location>
</feature>
<dbReference type="EMBL" id="JALJOR010000003">
    <property type="protein sequence ID" value="KAK9819623.1"/>
    <property type="molecule type" value="Genomic_DNA"/>
</dbReference>
<feature type="compositionally biased region" description="Basic residues" evidence="1">
    <location>
        <begin position="279"/>
        <end position="288"/>
    </location>
</feature>
<evidence type="ECO:0000313" key="2">
    <source>
        <dbReference type="EMBL" id="KAK9819623.1"/>
    </source>
</evidence>
<dbReference type="Proteomes" id="UP001489004">
    <property type="component" value="Unassembled WGS sequence"/>
</dbReference>
<feature type="compositionally biased region" description="Low complexity" evidence="1">
    <location>
        <begin position="73"/>
        <end position="87"/>
    </location>
</feature>
<protein>
    <submittedName>
        <fullName evidence="2">Uncharacterized protein</fullName>
    </submittedName>
</protein>
<feature type="compositionally biased region" description="Basic residues" evidence="1">
    <location>
        <begin position="185"/>
        <end position="195"/>
    </location>
</feature>
<gene>
    <name evidence="2" type="ORF">WJX72_000359</name>
</gene>
<feature type="compositionally biased region" description="Basic residues" evidence="1">
    <location>
        <begin position="1"/>
        <end position="18"/>
    </location>
</feature>
<dbReference type="AlphaFoldDB" id="A0AAW1QDY1"/>
<feature type="compositionally biased region" description="Basic and acidic residues" evidence="1">
    <location>
        <begin position="157"/>
        <end position="171"/>
    </location>
</feature>
<feature type="compositionally biased region" description="Low complexity" evidence="1">
    <location>
        <begin position="263"/>
        <end position="274"/>
    </location>
</feature>
<feature type="region of interest" description="Disordered" evidence="1">
    <location>
        <begin position="1"/>
        <end position="288"/>
    </location>
</feature>
<reference evidence="2 3" key="1">
    <citation type="journal article" date="2024" name="Nat. Commun.">
        <title>Phylogenomics reveals the evolutionary origins of lichenization in chlorophyte algae.</title>
        <authorList>
            <person name="Puginier C."/>
            <person name="Libourel C."/>
            <person name="Otte J."/>
            <person name="Skaloud P."/>
            <person name="Haon M."/>
            <person name="Grisel S."/>
            <person name="Petersen M."/>
            <person name="Berrin J.G."/>
            <person name="Delaux P.M."/>
            <person name="Dal Grande F."/>
            <person name="Keller J."/>
        </authorList>
    </citation>
    <scope>NUCLEOTIDE SEQUENCE [LARGE SCALE GENOMIC DNA]</scope>
    <source>
        <strain evidence="2 3">SAG 2043</strain>
    </source>
</reference>
<accession>A0AAW1QDY1</accession>